<dbReference type="InterPro" id="IPR017517">
    <property type="entry name" value="Maleyloyr_isom"/>
</dbReference>
<dbReference type="NCBIfam" id="TIGR03086">
    <property type="entry name" value="TIGR03086 family metal-binding protein"/>
    <property type="match status" value="1"/>
</dbReference>
<feature type="domain" description="Mycothiol-dependent maleylpyruvate isomerase metal-binding" evidence="1">
    <location>
        <begin position="12"/>
        <end position="137"/>
    </location>
</feature>
<dbReference type="SUPFAM" id="SSF109854">
    <property type="entry name" value="DinB/YfiT-like putative metalloenzymes"/>
    <property type="match status" value="1"/>
</dbReference>
<dbReference type="EMBL" id="FNVU01000005">
    <property type="protein sequence ID" value="SEG40896.1"/>
    <property type="molecule type" value="Genomic_DNA"/>
</dbReference>
<dbReference type="InterPro" id="IPR024344">
    <property type="entry name" value="MDMPI_metal-binding"/>
</dbReference>
<evidence type="ECO:0000259" key="1">
    <source>
        <dbReference type="Pfam" id="PF11716"/>
    </source>
</evidence>
<dbReference type="Proteomes" id="UP000236754">
    <property type="component" value="Unassembled WGS sequence"/>
</dbReference>
<dbReference type="InterPro" id="IPR017520">
    <property type="entry name" value="CHP03086"/>
</dbReference>
<organism evidence="2 3">
    <name type="scientific">Actinacidiphila yanglinensis</name>
    <dbReference type="NCBI Taxonomy" id="310779"/>
    <lineage>
        <taxon>Bacteria</taxon>
        <taxon>Bacillati</taxon>
        <taxon>Actinomycetota</taxon>
        <taxon>Actinomycetes</taxon>
        <taxon>Kitasatosporales</taxon>
        <taxon>Streptomycetaceae</taxon>
        <taxon>Actinacidiphila</taxon>
    </lineage>
</organism>
<dbReference type="InterPro" id="IPR034660">
    <property type="entry name" value="DinB/YfiT-like"/>
</dbReference>
<sequence>MTDDVTRMLDLGPAAARVAGLAEGVRDGQFGGPTPCPELAVRNLLGHLIGLAAAFTDAGRKDLGPSTATPPGTIVPDIDDEGSWRTALPKVMDGLVATWQDPAAWEGMTQAGGVTLPAGQTGVVVLNELVVHGWDLARSTGQPYQPAPADLEACHAMLAPFAEHHPAQSPFGPPVTVPADAPLLDRVIGLTGRDPHWQPAS</sequence>
<evidence type="ECO:0000313" key="2">
    <source>
        <dbReference type="EMBL" id="SEG40896.1"/>
    </source>
</evidence>
<dbReference type="AlphaFoldDB" id="A0A1H5ZZJ7"/>
<dbReference type="Gene3D" id="1.20.120.450">
    <property type="entry name" value="dinb family like domain"/>
    <property type="match status" value="1"/>
</dbReference>
<evidence type="ECO:0000313" key="3">
    <source>
        <dbReference type="Proteomes" id="UP000236754"/>
    </source>
</evidence>
<dbReference type="GO" id="GO:0046872">
    <property type="term" value="F:metal ion binding"/>
    <property type="evidence" value="ECO:0007669"/>
    <property type="project" value="InterPro"/>
</dbReference>
<gene>
    <name evidence="2" type="ORF">SAMN05216223_10526</name>
</gene>
<dbReference type="OrthoDB" id="5185819at2"/>
<name>A0A1H5ZZJ7_9ACTN</name>
<dbReference type="Pfam" id="PF11716">
    <property type="entry name" value="MDMPI_N"/>
    <property type="match status" value="1"/>
</dbReference>
<keyword evidence="3" id="KW-1185">Reference proteome</keyword>
<protein>
    <submittedName>
        <fullName evidence="2">TIGR03086 family protein</fullName>
    </submittedName>
</protein>
<dbReference type="RefSeq" id="WP_103885870.1">
    <property type="nucleotide sequence ID" value="NZ_FNVU01000005.1"/>
</dbReference>
<proteinExistence type="predicted"/>
<accession>A0A1H5ZZJ7</accession>
<dbReference type="NCBIfam" id="TIGR03083">
    <property type="entry name" value="maleylpyruvate isomerase family mycothiol-dependent enzyme"/>
    <property type="match status" value="1"/>
</dbReference>
<reference evidence="2 3" key="1">
    <citation type="submission" date="2016-10" db="EMBL/GenBank/DDBJ databases">
        <authorList>
            <person name="de Groot N.N."/>
        </authorList>
    </citation>
    <scope>NUCLEOTIDE SEQUENCE [LARGE SCALE GENOMIC DNA]</scope>
    <source>
        <strain evidence="2 3">CGMCC 4.2023</strain>
    </source>
</reference>